<dbReference type="Gene3D" id="3.40.50.850">
    <property type="entry name" value="Isochorismatase-like"/>
    <property type="match status" value="1"/>
</dbReference>
<protein>
    <submittedName>
        <fullName evidence="3">Isochorismatase hydrolase</fullName>
    </submittedName>
</protein>
<dbReference type="Pfam" id="PF00857">
    <property type="entry name" value="Isochorismatase"/>
    <property type="match status" value="1"/>
</dbReference>
<dbReference type="PANTHER" id="PTHR43540">
    <property type="entry name" value="PEROXYUREIDOACRYLATE/UREIDOACRYLATE AMIDOHYDROLASE-RELATED"/>
    <property type="match status" value="1"/>
</dbReference>
<reference evidence="3" key="1">
    <citation type="journal article" date="2018" name="J. Ind. Microbiol. Biotechnol.">
        <title>Genome mining reveals uncommon alkylpyrones as type III PKS products from myxobacteria.</title>
        <authorList>
            <person name="Hug J.J."/>
            <person name="Panter F."/>
            <person name="Krug D."/>
            <person name="Muller R."/>
        </authorList>
    </citation>
    <scope>NUCLEOTIDE SEQUENCE</scope>
    <source>
        <strain evidence="3">MSr9331</strain>
    </source>
</reference>
<name>A0A3Q8I359_9BACT</name>
<proteinExistence type="predicted"/>
<evidence type="ECO:0000256" key="1">
    <source>
        <dbReference type="ARBA" id="ARBA00022801"/>
    </source>
</evidence>
<dbReference type="GO" id="GO:0016787">
    <property type="term" value="F:hydrolase activity"/>
    <property type="evidence" value="ECO:0007669"/>
    <property type="project" value="UniProtKB-KW"/>
</dbReference>
<accession>A0A3Q8I359</accession>
<dbReference type="SUPFAM" id="SSF52499">
    <property type="entry name" value="Isochorismatase-like hydrolases"/>
    <property type="match status" value="1"/>
</dbReference>
<organism evidence="3">
    <name type="scientific">Aetherobacter rufus</name>
    <dbReference type="NCBI Taxonomy" id="888831"/>
    <lineage>
        <taxon>Bacteria</taxon>
        <taxon>Pseudomonadati</taxon>
        <taxon>Myxococcota</taxon>
        <taxon>Polyangia</taxon>
        <taxon>Polyangiales</taxon>
        <taxon>Polyangiaceae</taxon>
        <taxon>Aetherobacter</taxon>
    </lineage>
</organism>
<sequence length="217" mass="23562">MSVPPILIMPRSAYSVQQKASSFPNKRKNRTMTKRALIVVDIQNDYFPGGKWPLSEVEAAADNAAQILAAARRQGDLIVHIRHEFPTHDAPFFAPGSEGAQIHPKVRNQGDEPVVVKNHINSFRDTNLQEVLDRGGVEEVVICGSMSHMCVDAVTRAANDFGYKVTVIHDACATRDLEFNGVRVPAAQVHAAFMGALGFGYATVRSTSDYLGAATSA</sequence>
<dbReference type="EMBL" id="MH908878">
    <property type="protein sequence ID" value="AYM52577.1"/>
    <property type="molecule type" value="Genomic_DNA"/>
</dbReference>
<dbReference type="InterPro" id="IPR000868">
    <property type="entry name" value="Isochorismatase-like_dom"/>
</dbReference>
<dbReference type="AlphaFoldDB" id="A0A3Q8I359"/>
<feature type="domain" description="Isochorismatase-like" evidence="2">
    <location>
        <begin position="36"/>
        <end position="178"/>
    </location>
</feature>
<dbReference type="CDD" id="cd01014">
    <property type="entry name" value="nicotinamidase_related"/>
    <property type="match status" value="1"/>
</dbReference>
<evidence type="ECO:0000313" key="3">
    <source>
        <dbReference type="EMBL" id="AYM52577.1"/>
    </source>
</evidence>
<dbReference type="InterPro" id="IPR050272">
    <property type="entry name" value="Isochorismatase-like_hydrls"/>
</dbReference>
<dbReference type="InterPro" id="IPR036380">
    <property type="entry name" value="Isochorismatase-like_sf"/>
</dbReference>
<evidence type="ECO:0000259" key="2">
    <source>
        <dbReference type="Pfam" id="PF00857"/>
    </source>
</evidence>
<dbReference type="PANTHER" id="PTHR43540:SF1">
    <property type="entry name" value="ISOCHORISMATASE HYDROLASE"/>
    <property type="match status" value="1"/>
</dbReference>
<keyword evidence="1 3" id="KW-0378">Hydrolase</keyword>